<accession>A0A8S9Y388</accession>
<protein>
    <submittedName>
        <fullName evidence="1">Uncharacterized protein</fullName>
    </submittedName>
</protein>
<dbReference type="EMBL" id="WIXP02000002">
    <property type="protein sequence ID" value="KAF6215199.1"/>
    <property type="molecule type" value="Genomic_DNA"/>
</dbReference>
<dbReference type="AlphaFoldDB" id="A0A8S9Y388"/>
<comment type="caution">
    <text evidence="1">The sequence shown here is derived from an EMBL/GenBank/DDBJ whole genome shotgun (WGS) entry which is preliminary data.</text>
</comment>
<evidence type="ECO:0000313" key="2">
    <source>
        <dbReference type="Proteomes" id="UP000466442"/>
    </source>
</evidence>
<name>A0A8S9Y388_APOLU</name>
<reference evidence="1" key="1">
    <citation type="journal article" date="2021" name="Mol. Ecol. Resour.">
        <title>Apolygus lucorum genome provides insights into omnivorousness and mesophyll feeding.</title>
        <authorList>
            <person name="Liu Y."/>
            <person name="Liu H."/>
            <person name="Wang H."/>
            <person name="Huang T."/>
            <person name="Liu B."/>
            <person name="Yang B."/>
            <person name="Yin L."/>
            <person name="Li B."/>
            <person name="Zhang Y."/>
            <person name="Zhang S."/>
            <person name="Jiang F."/>
            <person name="Zhang X."/>
            <person name="Ren Y."/>
            <person name="Wang B."/>
            <person name="Wang S."/>
            <person name="Lu Y."/>
            <person name="Wu K."/>
            <person name="Fan W."/>
            <person name="Wang G."/>
        </authorList>
    </citation>
    <scope>NUCLEOTIDE SEQUENCE</scope>
    <source>
        <strain evidence="1">12Hb</strain>
    </source>
</reference>
<organism evidence="1 2">
    <name type="scientific">Apolygus lucorum</name>
    <name type="common">Small green plant bug</name>
    <name type="synonym">Lygocoris lucorum</name>
    <dbReference type="NCBI Taxonomy" id="248454"/>
    <lineage>
        <taxon>Eukaryota</taxon>
        <taxon>Metazoa</taxon>
        <taxon>Ecdysozoa</taxon>
        <taxon>Arthropoda</taxon>
        <taxon>Hexapoda</taxon>
        <taxon>Insecta</taxon>
        <taxon>Pterygota</taxon>
        <taxon>Neoptera</taxon>
        <taxon>Paraneoptera</taxon>
        <taxon>Hemiptera</taxon>
        <taxon>Heteroptera</taxon>
        <taxon>Panheteroptera</taxon>
        <taxon>Cimicomorpha</taxon>
        <taxon>Miridae</taxon>
        <taxon>Mirini</taxon>
        <taxon>Apolygus</taxon>
    </lineage>
</organism>
<evidence type="ECO:0000313" key="1">
    <source>
        <dbReference type="EMBL" id="KAF6215199.1"/>
    </source>
</evidence>
<proteinExistence type="predicted"/>
<gene>
    <name evidence="1" type="ORF">GE061_009951</name>
</gene>
<keyword evidence="2" id="KW-1185">Reference proteome</keyword>
<sequence>MVVCENSTNFYAVLSISRDVAYAHEPVGFLQGDSPRSKEPHWILGKKHLPQNEEALKRDIISRLWFSYRKGFVQIGDSG</sequence>
<dbReference type="SUPFAM" id="SSF54001">
    <property type="entry name" value="Cysteine proteinases"/>
    <property type="match status" value="1"/>
</dbReference>
<dbReference type="OrthoDB" id="2960936at2759"/>
<dbReference type="Proteomes" id="UP000466442">
    <property type="component" value="Unassembled WGS sequence"/>
</dbReference>
<dbReference type="InterPro" id="IPR038765">
    <property type="entry name" value="Papain-like_cys_pep_sf"/>
</dbReference>